<evidence type="ECO:0000256" key="11">
    <source>
        <dbReference type="ARBA" id="ARBA00023136"/>
    </source>
</evidence>
<feature type="compositionally biased region" description="Pro residues" evidence="17">
    <location>
        <begin position="546"/>
        <end position="559"/>
    </location>
</feature>
<dbReference type="RefSeq" id="XP_017664939.1">
    <property type="nucleotide sequence ID" value="XM_017809450.1"/>
</dbReference>
<dbReference type="Pfam" id="PF07679">
    <property type="entry name" value="I-set"/>
    <property type="match status" value="3"/>
</dbReference>
<evidence type="ECO:0000313" key="22">
    <source>
        <dbReference type="RefSeq" id="XP_017664939.1"/>
    </source>
</evidence>
<reference evidence="22" key="1">
    <citation type="submission" date="2025-08" db="UniProtKB">
        <authorList>
            <consortium name="RefSeq"/>
        </authorList>
    </citation>
    <scope>IDENTIFICATION</scope>
</reference>
<gene>
    <name evidence="22" type="primary">ROBO3</name>
</gene>
<dbReference type="InterPro" id="IPR051170">
    <property type="entry name" value="Neural/epithelial_adhesion"/>
</dbReference>
<evidence type="ECO:0000256" key="8">
    <source>
        <dbReference type="ARBA" id="ARBA00022782"/>
    </source>
</evidence>
<keyword evidence="5 18" id="KW-0812">Transmembrane</keyword>
<dbReference type="InterPro" id="IPR013783">
    <property type="entry name" value="Ig-like_fold"/>
</dbReference>
<feature type="compositionally biased region" description="Acidic residues" evidence="17">
    <location>
        <begin position="1106"/>
        <end position="1119"/>
    </location>
</feature>
<comment type="similarity">
    <text evidence="16">Belongs to the immunoglobulin superfamily. ROBO family.</text>
</comment>
<accession>A0A6J0GTE5</accession>
<keyword evidence="15" id="KW-0393">Immunoglobulin domain</keyword>
<dbReference type="InterPro" id="IPR003599">
    <property type="entry name" value="Ig_sub"/>
</dbReference>
<feature type="compositionally biased region" description="Basic and acidic residues" evidence="17">
    <location>
        <begin position="1257"/>
        <end position="1278"/>
    </location>
</feature>
<evidence type="ECO:0000259" key="19">
    <source>
        <dbReference type="PROSITE" id="PS50835"/>
    </source>
</evidence>
<dbReference type="FunFam" id="2.60.40.10:FF:000053">
    <property type="entry name" value="Roundabout guidance receptor 1"/>
    <property type="match status" value="1"/>
</dbReference>
<dbReference type="FunFam" id="2.60.40.10:FF:000026">
    <property type="entry name" value="roundabout homolog 2 isoform X1"/>
    <property type="match status" value="1"/>
</dbReference>
<feature type="compositionally biased region" description="Basic and acidic residues" evidence="17">
    <location>
        <begin position="1162"/>
        <end position="1176"/>
    </location>
</feature>
<feature type="compositionally biased region" description="Low complexity" evidence="17">
    <location>
        <begin position="1294"/>
        <end position="1310"/>
    </location>
</feature>
<keyword evidence="21" id="KW-1185">Reference proteome</keyword>
<dbReference type="SUPFAM" id="SSF49265">
    <property type="entry name" value="Fibronectin type III"/>
    <property type="match status" value="2"/>
</dbReference>
<dbReference type="OrthoDB" id="428111at2759"/>
<evidence type="ECO:0000256" key="1">
    <source>
        <dbReference type="ARBA" id="ARBA00004479"/>
    </source>
</evidence>
<evidence type="ECO:0000313" key="21">
    <source>
        <dbReference type="Proteomes" id="UP000504624"/>
    </source>
</evidence>
<dbReference type="SMART" id="SM00409">
    <property type="entry name" value="IG"/>
    <property type="match status" value="5"/>
</dbReference>
<dbReference type="FunFam" id="2.60.40.10:FF:000065">
    <property type="entry name" value="roundabout homolog 1 isoform X3"/>
    <property type="match status" value="1"/>
</dbReference>
<dbReference type="InterPro" id="IPR003961">
    <property type="entry name" value="FN3_dom"/>
</dbReference>
<feature type="compositionally biased region" description="Basic residues" evidence="17">
    <location>
        <begin position="1215"/>
        <end position="1232"/>
    </location>
</feature>
<dbReference type="Gene3D" id="2.60.40.10">
    <property type="entry name" value="Immunoglobulins"/>
    <property type="match status" value="8"/>
</dbReference>
<evidence type="ECO:0000256" key="12">
    <source>
        <dbReference type="ARBA" id="ARBA00023157"/>
    </source>
</evidence>
<dbReference type="PROSITE" id="PS50853">
    <property type="entry name" value="FN3"/>
    <property type="match status" value="3"/>
</dbReference>
<dbReference type="FunFam" id="2.60.40.10:FF:000058">
    <property type="entry name" value="roundabout homolog 2 isoform X3"/>
    <property type="match status" value="1"/>
</dbReference>
<dbReference type="FunFam" id="2.60.40.10:FF:000055">
    <property type="entry name" value="roundabout homolog 1 isoform X2"/>
    <property type="match status" value="1"/>
</dbReference>
<evidence type="ECO:0000256" key="7">
    <source>
        <dbReference type="ARBA" id="ARBA00022737"/>
    </source>
</evidence>
<comment type="subcellular location">
    <subcellularLocation>
        <location evidence="1">Membrane</location>
        <topology evidence="1">Single-pass type I membrane protein</topology>
    </subcellularLocation>
</comment>
<feature type="domain" description="Ig-like" evidence="19">
    <location>
        <begin position="344"/>
        <end position="437"/>
    </location>
</feature>
<dbReference type="SMART" id="SM00408">
    <property type="entry name" value="IGc2"/>
    <property type="match status" value="5"/>
</dbReference>
<evidence type="ECO:0000256" key="15">
    <source>
        <dbReference type="ARBA" id="ARBA00023319"/>
    </source>
</evidence>
<keyword evidence="14" id="KW-0325">Glycoprotein</keyword>
<dbReference type="InterPro" id="IPR007110">
    <property type="entry name" value="Ig-like_dom"/>
</dbReference>
<dbReference type="CDD" id="cd07693">
    <property type="entry name" value="IgC_1_Robo"/>
    <property type="match status" value="1"/>
</dbReference>
<keyword evidence="2" id="KW-0217">Developmental protein</keyword>
<keyword evidence="10 18" id="KW-1133">Transmembrane helix</keyword>
<feature type="domain" description="Fibronectin type-III" evidence="20">
    <location>
        <begin position="672"/>
        <end position="765"/>
    </location>
</feature>
<feature type="domain" description="Ig-like" evidence="19">
    <location>
        <begin position="448"/>
        <end position="538"/>
    </location>
</feature>
<dbReference type="PANTHER" id="PTHR12231:SF236">
    <property type="entry name" value="ROUNDABOUT HOMOLOG 3"/>
    <property type="match status" value="1"/>
</dbReference>
<dbReference type="PANTHER" id="PTHR12231">
    <property type="entry name" value="CTX-RELATED TYPE I TRANSMEMBRANE PROTEIN"/>
    <property type="match status" value="1"/>
</dbReference>
<dbReference type="GO" id="GO:0022603">
    <property type="term" value="P:regulation of anatomical structure morphogenesis"/>
    <property type="evidence" value="ECO:0007669"/>
    <property type="project" value="UniProtKB-ARBA"/>
</dbReference>
<keyword evidence="8" id="KW-0221">Differentiation</keyword>
<evidence type="ECO:0000256" key="9">
    <source>
        <dbReference type="ARBA" id="ARBA00022902"/>
    </source>
</evidence>
<proteinExistence type="inferred from homology"/>
<organism evidence="21 22">
    <name type="scientific">Lepidothrix coronata</name>
    <name type="common">blue-crowned manakin</name>
    <dbReference type="NCBI Taxonomy" id="321398"/>
    <lineage>
        <taxon>Eukaryota</taxon>
        <taxon>Metazoa</taxon>
        <taxon>Chordata</taxon>
        <taxon>Craniata</taxon>
        <taxon>Vertebrata</taxon>
        <taxon>Euteleostomi</taxon>
        <taxon>Archelosauria</taxon>
        <taxon>Archosauria</taxon>
        <taxon>Dinosauria</taxon>
        <taxon>Saurischia</taxon>
        <taxon>Theropoda</taxon>
        <taxon>Coelurosauria</taxon>
        <taxon>Aves</taxon>
        <taxon>Neognathae</taxon>
        <taxon>Neoaves</taxon>
        <taxon>Telluraves</taxon>
        <taxon>Australaves</taxon>
        <taxon>Passeriformes</taxon>
        <taxon>Pipridae</taxon>
        <taxon>Lepidothrix</taxon>
    </lineage>
</organism>
<keyword evidence="6" id="KW-0732">Signal</keyword>
<dbReference type="GeneID" id="108494671"/>
<evidence type="ECO:0000259" key="20">
    <source>
        <dbReference type="PROSITE" id="PS50853"/>
    </source>
</evidence>
<dbReference type="Pfam" id="PF13927">
    <property type="entry name" value="Ig_3"/>
    <property type="match status" value="2"/>
</dbReference>
<feature type="compositionally biased region" description="Pro residues" evidence="17">
    <location>
        <begin position="1242"/>
        <end position="1251"/>
    </location>
</feature>
<dbReference type="CTD" id="64221"/>
<evidence type="ECO:0000256" key="17">
    <source>
        <dbReference type="SAM" id="MobiDB-lite"/>
    </source>
</evidence>
<feature type="domain" description="Fibronectin type-III" evidence="20">
    <location>
        <begin position="557"/>
        <end position="652"/>
    </location>
</feature>
<dbReference type="FunFam" id="2.60.40.10:FF:000043">
    <property type="entry name" value="roundabout homolog 2 isoform X2"/>
    <property type="match status" value="1"/>
</dbReference>
<keyword evidence="7" id="KW-0677">Repeat</keyword>
<evidence type="ECO:0000256" key="14">
    <source>
        <dbReference type="ARBA" id="ARBA00023180"/>
    </source>
</evidence>
<dbReference type="FunFam" id="2.60.40.10:FF:000008">
    <property type="entry name" value="roundabout homolog 2 isoform X2"/>
    <property type="match status" value="1"/>
</dbReference>
<protein>
    <submittedName>
        <fullName evidence="22">Roundabout homolog 3</fullName>
    </submittedName>
</protein>
<dbReference type="Pfam" id="PF00041">
    <property type="entry name" value="fn3"/>
    <property type="match status" value="2"/>
</dbReference>
<evidence type="ECO:0000256" key="16">
    <source>
        <dbReference type="ARBA" id="ARBA00061206"/>
    </source>
</evidence>
<evidence type="ECO:0000256" key="3">
    <source>
        <dbReference type="ARBA" id="ARBA00022500"/>
    </source>
</evidence>
<dbReference type="SMART" id="SM00406">
    <property type="entry name" value="IGv"/>
    <property type="match status" value="3"/>
</dbReference>
<dbReference type="Proteomes" id="UP000504624">
    <property type="component" value="Unplaced"/>
</dbReference>
<keyword evidence="9" id="KW-0524">Neurogenesis</keyword>
<keyword evidence="11 18" id="KW-0472">Membrane</keyword>
<dbReference type="GO" id="GO:0051239">
    <property type="term" value="P:regulation of multicellular organismal process"/>
    <property type="evidence" value="ECO:0007669"/>
    <property type="project" value="UniProtKB-ARBA"/>
</dbReference>
<dbReference type="GO" id="GO:0016020">
    <property type="term" value="C:membrane"/>
    <property type="evidence" value="ECO:0007669"/>
    <property type="project" value="UniProtKB-SubCell"/>
</dbReference>
<keyword evidence="12" id="KW-1015">Disulfide bond</keyword>
<evidence type="ECO:0000256" key="4">
    <source>
        <dbReference type="ARBA" id="ARBA00022553"/>
    </source>
</evidence>
<evidence type="ECO:0000256" key="13">
    <source>
        <dbReference type="ARBA" id="ARBA00023170"/>
    </source>
</evidence>
<feature type="domain" description="Fibronectin type-III" evidence="20">
    <location>
        <begin position="767"/>
        <end position="863"/>
    </location>
</feature>
<evidence type="ECO:0000256" key="18">
    <source>
        <dbReference type="SAM" id="Phobius"/>
    </source>
</evidence>
<evidence type="ECO:0000256" key="5">
    <source>
        <dbReference type="ARBA" id="ARBA00022692"/>
    </source>
</evidence>
<dbReference type="PROSITE" id="PS50835">
    <property type="entry name" value="IG_LIKE"/>
    <property type="match status" value="5"/>
</dbReference>
<keyword evidence="3" id="KW-0145">Chemotaxis</keyword>
<feature type="region of interest" description="Disordered" evidence="17">
    <location>
        <begin position="529"/>
        <end position="559"/>
    </location>
</feature>
<name>A0A6J0GTE5_9PASS</name>
<feature type="region of interest" description="Disordered" evidence="17">
    <location>
        <begin position="641"/>
        <end position="661"/>
    </location>
</feature>
<dbReference type="SUPFAM" id="SSF48726">
    <property type="entry name" value="Immunoglobulin"/>
    <property type="match status" value="5"/>
</dbReference>
<dbReference type="GO" id="GO:0006935">
    <property type="term" value="P:chemotaxis"/>
    <property type="evidence" value="ECO:0007669"/>
    <property type="project" value="UniProtKB-KW"/>
</dbReference>
<feature type="compositionally biased region" description="Low complexity" evidence="17">
    <location>
        <begin position="940"/>
        <end position="951"/>
    </location>
</feature>
<feature type="region of interest" description="Disordered" evidence="17">
    <location>
        <begin position="1087"/>
        <end position="1347"/>
    </location>
</feature>
<dbReference type="InterPro" id="IPR036179">
    <property type="entry name" value="Ig-like_dom_sf"/>
</dbReference>
<evidence type="ECO:0000256" key="10">
    <source>
        <dbReference type="ARBA" id="ARBA00022989"/>
    </source>
</evidence>
<keyword evidence="4" id="KW-0597">Phosphoprotein</keyword>
<dbReference type="GO" id="GO:0007417">
    <property type="term" value="P:central nervous system development"/>
    <property type="evidence" value="ECO:0007669"/>
    <property type="project" value="UniProtKB-ARBA"/>
</dbReference>
<feature type="domain" description="Ig-like" evidence="19">
    <location>
        <begin position="255"/>
        <end position="339"/>
    </location>
</feature>
<dbReference type="InterPro" id="IPR003598">
    <property type="entry name" value="Ig_sub2"/>
</dbReference>
<feature type="domain" description="Ig-like" evidence="19">
    <location>
        <begin position="163"/>
        <end position="250"/>
    </location>
</feature>
<dbReference type="InterPro" id="IPR013106">
    <property type="entry name" value="Ig_V-set"/>
</dbReference>
<dbReference type="CDD" id="cd00063">
    <property type="entry name" value="FN3"/>
    <property type="match status" value="3"/>
</dbReference>
<feature type="compositionally biased region" description="Polar residues" evidence="17">
    <location>
        <begin position="1149"/>
        <end position="1161"/>
    </location>
</feature>
<evidence type="ECO:0000256" key="2">
    <source>
        <dbReference type="ARBA" id="ARBA00022473"/>
    </source>
</evidence>
<feature type="transmembrane region" description="Helical" evidence="18">
    <location>
        <begin position="888"/>
        <end position="909"/>
    </location>
</feature>
<keyword evidence="13" id="KW-0675">Receptor</keyword>
<feature type="compositionally biased region" description="Low complexity" evidence="17">
    <location>
        <begin position="1138"/>
        <end position="1148"/>
    </location>
</feature>
<sequence length="1347" mass="143198">MLRYLLKTLLQMNLFADSLGAEGSNSSSSLLLGINRSIAALHLPDLTPGNGSHSQLEDTAPRIVEHPTDLLVSKGEPATLSCKAEGRPAPAVEWYKDGERVETDREDPRSHRTLLPGGSLFFLRILHGRRGKPDEGVYVCVARNYLGEATSRNASLAVAVLRDDFRQPPGDVVVAAGEPAVLECVPPRGHPEPSVSWKKNGVRLSDKDEHLTIRGGKLMVASTRKSDAGVYVCVATNVVGERDSEPAELVVFERPAFGKRPLNQAVLVEGTAEFACEAVGDPQPAARWHKEEGEMPLGRWEVLPDNTLRISRLRAEDEGTYTCVADNSVGRSEASGTLTVHVPPQLVTGPRDQAVTPGQSVTFQCQSKGNPPPAVFWQKEGSQTLLFPGQPPLPSSRVWVSPGGAMTIADVQPSDAGHYLCQAISVAGSVLARARLEVMGAPTELHPPVVSPIPANRTVLPVGATARLPCGVWGGDPSGSVDWLKDGSALVGAQSRASLLENGTLQITSLRVRDSGLYECVATSPAGETRWGSSLEVQGDESDLSPPSPVPGVLPGPPSTPVVTNITKSSVTLSWKANKDSDATHVTSYIVEAFSQAAGGPWRTVAADVEGETHTVSGLVPDTVYLFLVRAVNAYGLSDPSGVSEPVHTQADASPTQQGLDPEQVQRELAQVAVHLQEPVVLPLGAVRLSWTVERPAPFLQGYRVLYRRRGGRWEEARAVRAPEERGALLTELRRGQDYEIKVRPYFRQLQGPDSAVRTLRTPEAAPSAPPRAVSVAGNGTSVRISWQPPPLAEQNGVIRDYRIWCLGNESRYHINQSVEGTVLATVLRGLVPGVPYHAEVAAATGAGVGARSAPVPIRVAPPVERDAEPAGGSSMTERLAEVARQPAFIAGVGSACWVVLAAFAAWLYSRRRRKKELSHFTASFAYTPTGKPTGGAGSRRGLSPPSPRSLSAVAFPTPARGSPRAAAGSGYPWLADAWQGGGTASAAGCLGTAERYYNDAGITRYIAQTEQFGAGAGEGPVYSTIEADSEELCTFPRPFSQYGTPYPGVGPQPMDAAAAQAPRGWAEHGAKAKLGQAVKLPAVSWTELLPPPPSASELSQCTQEKEEEEEEEEDEEEEAARGLGMEVWYPGEDIPCATAASSPTTSSGCRSITTLTPSPRTTEDIPRLRDFDSSRLPRRPPHSTGTPPQAPSPPVTPDASEGHPPRARCPPGAGKHRGAAPKGRLKPKCSRYCREKQTGDLPPPPLPPPGETRGPSPEREPSGAERRVAHRPPRGDELVPYSKPSCLPRGQVSGSCSTTGSVSSRGSASSRDHGSGRSRIPAERGQGSGHRRRPGAALPGPSQEKR</sequence>
<feature type="region of interest" description="Disordered" evidence="17">
    <location>
        <begin position="929"/>
        <end position="951"/>
    </location>
</feature>
<dbReference type="InterPro" id="IPR013098">
    <property type="entry name" value="Ig_I-set"/>
</dbReference>
<evidence type="ECO:0000256" key="6">
    <source>
        <dbReference type="ARBA" id="ARBA00022729"/>
    </source>
</evidence>
<dbReference type="InterPro" id="IPR036116">
    <property type="entry name" value="FN3_sf"/>
</dbReference>
<dbReference type="GO" id="GO:0030154">
    <property type="term" value="P:cell differentiation"/>
    <property type="evidence" value="ECO:0007669"/>
    <property type="project" value="UniProtKB-KW"/>
</dbReference>
<feature type="domain" description="Ig-like" evidence="19">
    <location>
        <begin position="61"/>
        <end position="157"/>
    </location>
</feature>
<dbReference type="SMART" id="SM00060">
    <property type="entry name" value="FN3"/>
    <property type="match status" value="3"/>
</dbReference>